<keyword evidence="11" id="KW-0278">Fertilization</keyword>
<evidence type="ECO:0000256" key="10">
    <source>
        <dbReference type="ARBA" id="ARBA00023180"/>
    </source>
</evidence>
<dbReference type="GO" id="GO:0032190">
    <property type="term" value="F:acrosin binding"/>
    <property type="evidence" value="ECO:0007669"/>
    <property type="project" value="TreeGrafter"/>
</dbReference>
<dbReference type="SMART" id="SM00241">
    <property type="entry name" value="ZP"/>
    <property type="match status" value="1"/>
</dbReference>
<dbReference type="OrthoDB" id="8919081at2759"/>
<evidence type="ECO:0000313" key="14">
    <source>
        <dbReference type="Proteomes" id="UP000515152"/>
    </source>
</evidence>
<keyword evidence="3" id="KW-0964">Secreted</keyword>
<dbReference type="PANTHER" id="PTHR23343:SF31">
    <property type="entry name" value="ZONA PELLUCIDA SPERM-BINDING PROTEIN 4"/>
    <property type="match status" value="1"/>
</dbReference>
<evidence type="ECO:0000256" key="4">
    <source>
        <dbReference type="ARBA" id="ARBA00022530"/>
    </source>
</evidence>
<dbReference type="PRINTS" id="PR00023">
    <property type="entry name" value="ZPELLUCIDA"/>
</dbReference>
<comment type="subcellular location">
    <subcellularLocation>
        <location evidence="1">Cell membrane</location>
        <topology evidence="1">Single-pass type I membrane protein</topology>
    </subcellularLocation>
    <subcellularLocation>
        <location evidence="12">Zona pellucida</location>
    </subcellularLocation>
</comment>
<dbReference type="Gene3D" id="2.60.40.3210">
    <property type="entry name" value="Zona pellucida, ZP-N domain"/>
    <property type="match status" value="1"/>
</dbReference>
<protein>
    <submittedName>
        <fullName evidence="15">Zona pellucida sperm-binding protein 4 isoform X1</fullName>
    </submittedName>
</protein>
<dbReference type="GO" id="GO:0035805">
    <property type="term" value="C:egg coat"/>
    <property type="evidence" value="ECO:0007669"/>
    <property type="project" value="UniProtKB-SubCell"/>
</dbReference>
<dbReference type="RefSeq" id="XP_031429287.1">
    <property type="nucleotide sequence ID" value="XM_031573427.2"/>
</dbReference>
<proteinExistence type="predicted"/>
<evidence type="ECO:0000256" key="5">
    <source>
        <dbReference type="ARBA" id="ARBA00022685"/>
    </source>
</evidence>
<name>A0A6P8G1F1_CLUHA</name>
<feature type="domain" description="ZP" evidence="13">
    <location>
        <begin position="187"/>
        <end position="457"/>
    </location>
</feature>
<evidence type="ECO:0000256" key="1">
    <source>
        <dbReference type="ARBA" id="ARBA00004251"/>
    </source>
</evidence>
<evidence type="ECO:0000256" key="9">
    <source>
        <dbReference type="ARBA" id="ARBA00023157"/>
    </source>
</evidence>
<dbReference type="InterPro" id="IPR048290">
    <property type="entry name" value="ZP_chr"/>
</dbReference>
<evidence type="ECO:0000256" key="2">
    <source>
        <dbReference type="ARBA" id="ARBA00022475"/>
    </source>
</evidence>
<keyword evidence="5" id="KW-0165">Cleavage on pair of basic residues</keyword>
<evidence type="ECO:0000256" key="3">
    <source>
        <dbReference type="ARBA" id="ARBA00022525"/>
    </source>
</evidence>
<dbReference type="Gene3D" id="2.60.40.4100">
    <property type="entry name" value="Zona pellucida, ZP-C domain"/>
    <property type="match status" value="1"/>
</dbReference>
<dbReference type="Pfam" id="PF23344">
    <property type="entry name" value="ZP-N"/>
    <property type="match status" value="1"/>
</dbReference>
<dbReference type="InterPro" id="IPR055356">
    <property type="entry name" value="ZP-N"/>
</dbReference>
<keyword evidence="4" id="KW-0272">Extracellular matrix</keyword>
<dbReference type="InterPro" id="IPR042235">
    <property type="entry name" value="ZP-C_dom"/>
</dbReference>
<evidence type="ECO:0000259" key="13">
    <source>
        <dbReference type="PROSITE" id="PS51034"/>
    </source>
</evidence>
<dbReference type="GO" id="GO:0060468">
    <property type="term" value="P:prevention of polyspermy"/>
    <property type="evidence" value="ECO:0007669"/>
    <property type="project" value="TreeGrafter"/>
</dbReference>
<keyword evidence="14" id="KW-1185">Reference proteome</keyword>
<reference evidence="15" key="1">
    <citation type="submission" date="2025-08" db="UniProtKB">
        <authorList>
            <consortium name="RefSeq"/>
        </authorList>
    </citation>
    <scope>IDENTIFICATION</scope>
</reference>
<evidence type="ECO:0000256" key="11">
    <source>
        <dbReference type="ARBA" id="ARBA00023279"/>
    </source>
</evidence>
<evidence type="ECO:0000256" key="12">
    <source>
        <dbReference type="ARBA" id="ARBA00024183"/>
    </source>
</evidence>
<dbReference type="PROSITE" id="PS51034">
    <property type="entry name" value="ZP_2"/>
    <property type="match status" value="1"/>
</dbReference>
<evidence type="ECO:0000256" key="8">
    <source>
        <dbReference type="ARBA" id="ARBA00023136"/>
    </source>
</evidence>
<keyword evidence="8" id="KW-0472">Membrane</keyword>
<evidence type="ECO:0000256" key="7">
    <source>
        <dbReference type="ARBA" id="ARBA00022989"/>
    </source>
</evidence>
<evidence type="ECO:0000313" key="15">
    <source>
        <dbReference type="RefSeq" id="XP_031429287.1"/>
    </source>
</evidence>
<keyword evidence="7" id="KW-1133">Transmembrane helix</keyword>
<dbReference type="GO" id="GO:0035804">
    <property type="term" value="F:structural constituent of egg coat"/>
    <property type="evidence" value="ECO:0007669"/>
    <property type="project" value="TreeGrafter"/>
</dbReference>
<keyword evidence="10" id="KW-0325">Glycoprotein</keyword>
<dbReference type="Pfam" id="PF00100">
    <property type="entry name" value="Zona_pellucida"/>
    <property type="match status" value="1"/>
</dbReference>
<dbReference type="GeneID" id="105907812"/>
<keyword evidence="2" id="KW-1003">Cell membrane</keyword>
<dbReference type="AlphaFoldDB" id="A0A6P8G1F1"/>
<dbReference type="InterPro" id="IPR055355">
    <property type="entry name" value="ZP-C"/>
</dbReference>
<keyword evidence="6" id="KW-0812">Transmembrane</keyword>
<accession>A0A6P8G1F1</accession>
<dbReference type="GO" id="GO:0007339">
    <property type="term" value="P:binding of sperm to zona pellucida"/>
    <property type="evidence" value="ECO:0007669"/>
    <property type="project" value="TreeGrafter"/>
</dbReference>
<keyword evidence="9" id="KW-1015">Disulfide bond</keyword>
<dbReference type="InterPro" id="IPR051148">
    <property type="entry name" value="Zona_Pellucida_Domain_gp"/>
</dbReference>
<dbReference type="Proteomes" id="UP000515152">
    <property type="component" value="Chromosome 9"/>
</dbReference>
<sequence length="483" mass="54311">MKLNLTTSITLIIKPTQPKPAPHPAPKPAPHLFLMTSQFKATPPRKRVTLLQTIYVSATLLSGTTLTRGVGMFSLPTKFTEQTASSMKMMNMILISSKWEHLIQIFKEISAVRLGTIFHMLLNQTMQTRQKLIKNAKSIRLGEETKVANPVGDFNQNGGDRITSSLGLPVLNEMQQILLKEKHWSGYCDKKGFHIIIQSNVTAPPLDLGSVHVAYNRSTACKPKFKSSQSVMFQFPLTGCGTKVKVFSGRISYWVNIFGVKVFHLKQGAIFRDPQFKLTVQCSYTLHGATTLRTDIQKPISGQPLTQKNEGLLRVRIRFAKDASYSSFYKESDSSKYVLGDPVFVEVFLLKREDGELVLCLRDCWATPTEDPQDQHRWNLLTDRCPFRGDSHHTEVIRVTPGEGVKYPQHHKRFMIKMFSFVKSKESQGLVYIHCNAEIGKGVECSVPSCNQAKGPKEPRSRKWKLSCLNAIISEGLLTGNIA</sequence>
<organism evidence="14 15">
    <name type="scientific">Clupea harengus</name>
    <name type="common">Atlantic herring</name>
    <dbReference type="NCBI Taxonomy" id="7950"/>
    <lineage>
        <taxon>Eukaryota</taxon>
        <taxon>Metazoa</taxon>
        <taxon>Chordata</taxon>
        <taxon>Craniata</taxon>
        <taxon>Vertebrata</taxon>
        <taxon>Euteleostomi</taxon>
        <taxon>Actinopterygii</taxon>
        <taxon>Neopterygii</taxon>
        <taxon>Teleostei</taxon>
        <taxon>Clupei</taxon>
        <taxon>Clupeiformes</taxon>
        <taxon>Clupeoidei</taxon>
        <taxon>Clupeidae</taxon>
        <taxon>Clupea</taxon>
    </lineage>
</organism>
<gene>
    <name evidence="15" type="primary">LOC105907812</name>
</gene>
<dbReference type="PANTHER" id="PTHR23343">
    <property type="entry name" value="ZONA PELLUCIDA SPERM-BINDING PROTEIN"/>
    <property type="match status" value="1"/>
</dbReference>
<dbReference type="InterPro" id="IPR001507">
    <property type="entry name" value="ZP_dom"/>
</dbReference>
<evidence type="ECO:0000256" key="6">
    <source>
        <dbReference type="ARBA" id="ARBA00022692"/>
    </source>
</evidence>
<dbReference type="GO" id="GO:0005886">
    <property type="term" value="C:plasma membrane"/>
    <property type="evidence" value="ECO:0007669"/>
    <property type="project" value="UniProtKB-SubCell"/>
</dbReference>